<organism evidence="2 3">
    <name type="scientific">Symbiobacterium terraclitae</name>
    <dbReference type="NCBI Taxonomy" id="557451"/>
    <lineage>
        <taxon>Bacteria</taxon>
        <taxon>Bacillati</taxon>
        <taxon>Bacillota</taxon>
        <taxon>Clostridia</taxon>
        <taxon>Eubacteriales</taxon>
        <taxon>Symbiobacteriaceae</taxon>
        <taxon>Symbiobacterium</taxon>
    </lineage>
</organism>
<dbReference type="RefSeq" id="WP_209467789.1">
    <property type="nucleotide sequence ID" value="NZ_JAGGLG010000033.1"/>
</dbReference>
<evidence type="ECO:0000313" key="3">
    <source>
        <dbReference type="Proteomes" id="UP001519289"/>
    </source>
</evidence>
<dbReference type="Proteomes" id="UP001519289">
    <property type="component" value="Unassembled WGS sequence"/>
</dbReference>
<keyword evidence="1" id="KW-0472">Membrane</keyword>
<evidence type="ECO:0000313" key="2">
    <source>
        <dbReference type="EMBL" id="MBP2019685.1"/>
    </source>
</evidence>
<evidence type="ECO:0000256" key="1">
    <source>
        <dbReference type="SAM" id="Phobius"/>
    </source>
</evidence>
<gene>
    <name evidence="2" type="ORF">J2Z79_003127</name>
</gene>
<name>A0ABS4JVX8_9FIRM</name>
<feature type="transmembrane region" description="Helical" evidence="1">
    <location>
        <begin position="6"/>
        <end position="23"/>
    </location>
</feature>
<protein>
    <submittedName>
        <fullName evidence="2">Uncharacterized protein</fullName>
    </submittedName>
</protein>
<keyword evidence="1" id="KW-1133">Transmembrane helix</keyword>
<sequence length="95" mass="10772">MLAALLLHPAQWVLSFLVLDLVFRTVDVRPGILERSLGRHRRRYRLAALAATLAGGVAQVLLAGPWGLVPAAAGWVPWWLLWRFGWRKQFPHLRA</sequence>
<feature type="transmembrane region" description="Helical" evidence="1">
    <location>
        <begin position="44"/>
        <end position="62"/>
    </location>
</feature>
<reference evidence="2 3" key="1">
    <citation type="submission" date="2021-03" db="EMBL/GenBank/DDBJ databases">
        <title>Genomic Encyclopedia of Type Strains, Phase IV (KMG-IV): sequencing the most valuable type-strain genomes for metagenomic binning, comparative biology and taxonomic classification.</title>
        <authorList>
            <person name="Goeker M."/>
        </authorList>
    </citation>
    <scope>NUCLEOTIDE SEQUENCE [LARGE SCALE GENOMIC DNA]</scope>
    <source>
        <strain evidence="2 3">DSM 27138</strain>
    </source>
</reference>
<proteinExistence type="predicted"/>
<accession>A0ABS4JVX8</accession>
<keyword evidence="3" id="KW-1185">Reference proteome</keyword>
<keyword evidence="1" id="KW-0812">Transmembrane</keyword>
<comment type="caution">
    <text evidence="2">The sequence shown here is derived from an EMBL/GenBank/DDBJ whole genome shotgun (WGS) entry which is preliminary data.</text>
</comment>
<dbReference type="EMBL" id="JAGGLG010000033">
    <property type="protein sequence ID" value="MBP2019685.1"/>
    <property type="molecule type" value="Genomic_DNA"/>
</dbReference>